<dbReference type="Pfam" id="PF13812">
    <property type="entry name" value="PPR_3"/>
    <property type="match status" value="1"/>
</dbReference>
<dbReference type="InterPro" id="IPR057027">
    <property type="entry name" value="TPR_mt"/>
</dbReference>
<dbReference type="EMBL" id="GDKF01009148">
    <property type="protein sequence ID" value="JAT69474.1"/>
    <property type="molecule type" value="Transcribed_RNA"/>
</dbReference>
<reference evidence="6" key="1">
    <citation type="submission" date="2015-08" db="EMBL/GenBank/DDBJ databases">
        <authorList>
            <person name="Babu N.S."/>
            <person name="Beckwith C.J."/>
            <person name="Beseler K.G."/>
            <person name="Brison A."/>
            <person name="Carone J.V."/>
            <person name="Caskin T.P."/>
            <person name="Diamond M."/>
            <person name="Durham M.E."/>
            <person name="Foxe J.M."/>
            <person name="Go M."/>
            <person name="Henderson B.A."/>
            <person name="Jones I.B."/>
            <person name="McGettigan J.A."/>
            <person name="Micheletti S.J."/>
            <person name="Nasrallah M.E."/>
            <person name="Ortiz D."/>
            <person name="Piller C.R."/>
            <person name="Privatt S.R."/>
            <person name="Schneider S.L."/>
            <person name="Sharp S."/>
            <person name="Smith T.C."/>
            <person name="Stanton J.D."/>
            <person name="Ullery H.E."/>
            <person name="Wilson R.J."/>
            <person name="Serrano M.G."/>
            <person name="Buck G."/>
            <person name="Lee V."/>
            <person name="Wang Y."/>
            <person name="Carvalho R."/>
            <person name="Voegtly L."/>
            <person name="Shi R."/>
            <person name="Duckworth R."/>
            <person name="Johnson A."/>
            <person name="Loviza R."/>
            <person name="Walstead R."/>
            <person name="Shah Z."/>
            <person name="Kiflezghi M."/>
            <person name="Wade K."/>
            <person name="Ball S.L."/>
            <person name="Bradley K.W."/>
            <person name="Asai D.J."/>
            <person name="Bowman C.A."/>
            <person name="Russell D.A."/>
            <person name="Pope W.H."/>
            <person name="Jacobs-Sera D."/>
            <person name="Hendrix R.W."/>
            <person name="Hatfull G.F."/>
        </authorList>
    </citation>
    <scope>NUCLEOTIDE SEQUENCE</scope>
</reference>
<feature type="compositionally biased region" description="Low complexity" evidence="4">
    <location>
        <begin position="926"/>
        <end position="935"/>
    </location>
</feature>
<dbReference type="Pfam" id="PF23276">
    <property type="entry name" value="TPR_24"/>
    <property type="match status" value="1"/>
</dbReference>
<dbReference type="InterPro" id="IPR002885">
    <property type="entry name" value="PPR_rpt"/>
</dbReference>
<feature type="region of interest" description="Disordered" evidence="4">
    <location>
        <begin position="426"/>
        <end position="451"/>
    </location>
</feature>
<feature type="compositionally biased region" description="Low complexity" evidence="4">
    <location>
        <begin position="748"/>
        <end position="765"/>
    </location>
</feature>
<gene>
    <name evidence="6" type="ORF">g.50393</name>
</gene>
<feature type="region of interest" description="Disordered" evidence="4">
    <location>
        <begin position="33"/>
        <end position="56"/>
    </location>
</feature>
<organism evidence="6">
    <name type="scientific">Auxenochlorella protothecoides</name>
    <name type="common">Green microalga</name>
    <name type="synonym">Chlorella protothecoides</name>
    <dbReference type="NCBI Taxonomy" id="3075"/>
    <lineage>
        <taxon>Eukaryota</taxon>
        <taxon>Viridiplantae</taxon>
        <taxon>Chlorophyta</taxon>
        <taxon>core chlorophytes</taxon>
        <taxon>Trebouxiophyceae</taxon>
        <taxon>Chlorellales</taxon>
        <taxon>Chlorellaceae</taxon>
        <taxon>Auxenochlorella</taxon>
    </lineage>
</organism>
<dbReference type="PANTHER" id="PTHR47447:SF17">
    <property type="entry name" value="OS12G0638900 PROTEIN"/>
    <property type="match status" value="1"/>
</dbReference>
<feature type="region of interest" description="Disordered" evidence="4">
    <location>
        <begin position="875"/>
        <end position="956"/>
    </location>
</feature>
<evidence type="ECO:0000256" key="1">
    <source>
        <dbReference type="ARBA" id="ARBA00007626"/>
    </source>
</evidence>
<feature type="region of interest" description="Disordered" evidence="4">
    <location>
        <begin position="741"/>
        <end position="789"/>
    </location>
</feature>
<name>A0A1D1ZR63_AUXPR</name>
<sequence>MTSLHLVCVTCGRGVSPSLARVTPSRPAIRRSFTQNRPSRAAPRAAGSAAPHRFDAPRYRKPPPLLPYQLQQALLHGDAAGTLTLLSPCPGHAWDEAAAWAGDRGSLPALRCLLEARARSGLDPGDPKWVTRVVTSLRRAGAPLAEAWAVFCTTPTPTLYTCNAIIAACARARDWPRAHEVLQGMRVWHVAPDVVTFNSLLQAAGAGGSLAGVRATLGALRSASLAPTPTTYAVLFTALAAAGLRDADELWALLRAAGEGGLRPTPHMVSAFLAALRRTALRDDQVADAVALVDALPWPGENEVTALLSLLRHRPGAAPRHVPALWRAIQASPELQTPHVFSSLFAACAHAGAGSGLDALAQEAYELMRGLYLRRAPTSGKAREAALLAFNAAAHALSMGGRAEAARAVEGDMLAVGGSREGMWKGRSYGMPASDPPRKSPPTYHHPPSGVTPDAATLSILVSSHGAAGDGAGAAAAFDRLVAAHAIPPGAAAFGSLLAAQARAGDLARASAAWRRMRAARVRPNARHYASLMRACEADGSPRALRRALALLRAMRAEGVPRSPAAYAGALRAARALRDAGAVLALYAEACREGLATDPGAAGTLVAACTEAGRLDEALGWAKTLLRAHAAIDAGALCALTRALAAREPERALRMLGLLRAQGVEAGPETLAAVVGGCAALGRAQDAWDVYAELRRVGGRAGRDVATRLVVALARAGQLAEAEAVWGHFINEAQSLHDTGRQGGLAAGAGSSDASASEDGAGAASRPPPDVIPEAASRDASAVVSPPSRQLPGASAAAALALACLETPGHLADGWAYFRALAEEYPPVAQAATLLPFRRAWEAAAMAACRAGRLQDALLALDAWQAASDAWHAGRLGREERGQEPGADSVRSRRRSRRLADLGGGGATMQGPGARGVQDGAEATPAAASEGSDGAEAGGPTGGGHESPPATSVPALAPKPVRLASSAAPGLARAPRLSSATLAYLAACCHRAPAGAETARVLQLCAMLRTRRQEAMEAAQPHPPKRSHHFYQDGAL</sequence>
<dbReference type="Gene3D" id="1.25.40.10">
    <property type="entry name" value="Tetratricopeptide repeat domain"/>
    <property type="match status" value="3"/>
</dbReference>
<evidence type="ECO:0000256" key="2">
    <source>
        <dbReference type="ARBA" id="ARBA00022737"/>
    </source>
</evidence>
<proteinExistence type="inferred from homology"/>
<evidence type="ECO:0000313" key="6">
    <source>
        <dbReference type="EMBL" id="JAT69474.1"/>
    </source>
</evidence>
<comment type="similarity">
    <text evidence="1">Belongs to the PPR family. P subfamily.</text>
</comment>
<dbReference type="AlphaFoldDB" id="A0A1D1ZR63"/>
<feature type="compositionally biased region" description="Gly residues" evidence="4">
    <location>
        <begin position="936"/>
        <end position="945"/>
    </location>
</feature>
<dbReference type="PANTHER" id="PTHR47447">
    <property type="entry name" value="OS03G0856100 PROTEIN"/>
    <property type="match status" value="1"/>
</dbReference>
<evidence type="ECO:0000259" key="5">
    <source>
        <dbReference type="Pfam" id="PF23276"/>
    </source>
</evidence>
<dbReference type="InterPro" id="IPR011990">
    <property type="entry name" value="TPR-like_helical_dom_sf"/>
</dbReference>
<feature type="domain" description="Pentatricopeptide repeat-containing protein-mitochondrial" evidence="5">
    <location>
        <begin position="481"/>
        <end position="589"/>
    </location>
</feature>
<protein>
    <recommendedName>
        <fullName evidence="5">Pentatricopeptide repeat-containing protein-mitochondrial domain-containing protein</fullName>
    </recommendedName>
</protein>
<evidence type="ECO:0000256" key="3">
    <source>
        <dbReference type="PROSITE-ProRule" id="PRU00708"/>
    </source>
</evidence>
<accession>A0A1D1ZR63</accession>
<dbReference type="PROSITE" id="PS51375">
    <property type="entry name" value="PPR"/>
    <property type="match status" value="1"/>
</dbReference>
<feature type="compositionally biased region" description="Low complexity" evidence="4">
    <location>
        <begin position="37"/>
        <end position="51"/>
    </location>
</feature>
<dbReference type="NCBIfam" id="TIGR00756">
    <property type="entry name" value="PPR"/>
    <property type="match status" value="1"/>
</dbReference>
<keyword evidence="2" id="KW-0677">Repeat</keyword>
<feature type="repeat" description="PPR" evidence="3">
    <location>
        <begin position="158"/>
        <end position="192"/>
    </location>
</feature>
<feature type="region of interest" description="Disordered" evidence="4">
    <location>
        <begin position="1016"/>
        <end position="1036"/>
    </location>
</feature>
<evidence type="ECO:0000256" key="4">
    <source>
        <dbReference type="SAM" id="MobiDB-lite"/>
    </source>
</evidence>